<proteinExistence type="predicted"/>
<protein>
    <submittedName>
        <fullName evidence="1">Uncharacterized protein</fullName>
    </submittedName>
</protein>
<organism evidence="1 2">
    <name type="scientific">Biformimicrobium ophioploci</name>
    <dbReference type="NCBI Taxonomy" id="3036711"/>
    <lineage>
        <taxon>Bacteria</taxon>
        <taxon>Pseudomonadati</taxon>
        <taxon>Pseudomonadota</taxon>
        <taxon>Gammaproteobacteria</taxon>
        <taxon>Cellvibrionales</taxon>
        <taxon>Microbulbiferaceae</taxon>
        <taxon>Biformimicrobium</taxon>
    </lineage>
</organism>
<gene>
    <name evidence="1" type="ORF">MNKW57_24270</name>
</gene>
<evidence type="ECO:0000313" key="1">
    <source>
        <dbReference type="EMBL" id="GMG88106.1"/>
    </source>
</evidence>
<evidence type="ECO:0000313" key="2">
    <source>
        <dbReference type="Proteomes" id="UP001224392"/>
    </source>
</evidence>
<dbReference type="EMBL" id="BSYJ01000005">
    <property type="protein sequence ID" value="GMG88106.1"/>
    <property type="molecule type" value="Genomic_DNA"/>
</dbReference>
<name>A0ABQ6M176_9GAMM</name>
<comment type="caution">
    <text evidence="1">The sequence shown here is derived from an EMBL/GenBank/DDBJ whole genome shotgun (WGS) entry which is preliminary data.</text>
</comment>
<sequence>MAGKRTGSQVRETAGSLECFLDSFHPIERKRTHCMAVAPRHQHRLSGSHCKSAENTIANWDVQPSLLGGLGNYWRPSRC</sequence>
<reference evidence="1 2" key="1">
    <citation type="submission" date="2023-04" db="EMBL/GenBank/DDBJ databases">
        <title>Marinobulbifer ophiurae gen. nov., sp. Nov., isolate from tissue of brittle star Ophioplocus japonicus.</title>
        <authorList>
            <person name="Kawano K."/>
            <person name="Sawayama S."/>
            <person name="Nakagawa S."/>
        </authorList>
    </citation>
    <scope>NUCLEOTIDE SEQUENCE [LARGE SCALE GENOMIC DNA]</scope>
    <source>
        <strain evidence="1 2">NKW57</strain>
    </source>
</reference>
<accession>A0ABQ6M176</accession>
<dbReference type="Proteomes" id="UP001224392">
    <property type="component" value="Unassembled WGS sequence"/>
</dbReference>
<keyword evidence="2" id="KW-1185">Reference proteome</keyword>